<feature type="region of interest" description="Disordered" evidence="9">
    <location>
        <begin position="122"/>
        <end position="145"/>
    </location>
</feature>
<feature type="domain" description="Centromere protein H C-terminal" evidence="10">
    <location>
        <begin position="27"/>
        <end position="234"/>
    </location>
</feature>
<dbReference type="Pfam" id="PF05837">
    <property type="entry name" value="CENP-H"/>
    <property type="match status" value="1"/>
</dbReference>
<dbReference type="InterPro" id="IPR008426">
    <property type="entry name" value="CENP-H_C"/>
</dbReference>
<evidence type="ECO:0000313" key="12">
    <source>
        <dbReference type="Proteomes" id="UP000813385"/>
    </source>
</evidence>
<dbReference type="GO" id="GO:0051382">
    <property type="term" value="P:kinetochore assembly"/>
    <property type="evidence" value="ECO:0007669"/>
    <property type="project" value="InterPro"/>
</dbReference>
<dbReference type="EMBL" id="JAGPXD010000001">
    <property type="protein sequence ID" value="KAH7374878.1"/>
    <property type="molecule type" value="Genomic_DNA"/>
</dbReference>
<reference evidence="11" key="1">
    <citation type="journal article" date="2021" name="Nat. Commun.">
        <title>Genetic determinants of endophytism in the Arabidopsis root mycobiome.</title>
        <authorList>
            <person name="Mesny F."/>
            <person name="Miyauchi S."/>
            <person name="Thiergart T."/>
            <person name="Pickel B."/>
            <person name="Atanasova L."/>
            <person name="Karlsson M."/>
            <person name="Huettel B."/>
            <person name="Barry K.W."/>
            <person name="Haridas S."/>
            <person name="Chen C."/>
            <person name="Bauer D."/>
            <person name="Andreopoulos W."/>
            <person name="Pangilinan J."/>
            <person name="LaButti K."/>
            <person name="Riley R."/>
            <person name="Lipzen A."/>
            <person name="Clum A."/>
            <person name="Drula E."/>
            <person name="Henrissat B."/>
            <person name="Kohler A."/>
            <person name="Grigoriev I.V."/>
            <person name="Martin F.M."/>
            <person name="Hacquard S."/>
        </authorList>
    </citation>
    <scope>NUCLEOTIDE SEQUENCE</scope>
    <source>
        <strain evidence="11">MPI-CAGE-AT-0016</strain>
    </source>
</reference>
<dbReference type="AlphaFoldDB" id="A0A8K0TUB6"/>
<name>A0A8K0TUB6_9PEZI</name>
<keyword evidence="3" id="KW-0158">Chromosome</keyword>
<accession>A0A8K0TUB6</accession>
<comment type="caution">
    <text evidence="11">The sequence shown here is derived from an EMBL/GenBank/DDBJ whole genome shotgun (WGS) entry which is preliminary data.</text>
</comment>
<comment type="subcellular location">
    <subcellularLocation>
        <location evidence="2">Chromosome</location>
        <location evidence="2">Centromere</location>
        <location evidence="2">Kinetochore</location>
    </subcellularLocation>
    <subcellularLocation>
        <location evidence="1">Nucleus</location>
    </subcellularLocation>
</comment>
<dbReference type="GO" id="GO:0000776">
    <property type="term" value="C:kinetochore"/>
    <property type="evidence" value="ECO:0007669"/>
    <property type="project" value="UniProtKB-KW"/>
</dbReference>
<dbReference type="InterPro" id="IPR040034">
    <property type="entry name" value="CENP-H"/>
</dbReference>
<evidence type="ECO:0000256" key="7">
    <source>
        <dbReference type="ARBA" id="ARBA00025735"/>
    </source>
</evidence>
<dbReference type="GO" id="GO:0005634">
    <property type="term" value="C:nucleus"/>
    <property type="evidence" value="ECO:0007669"/>
    <property type="project" value="UniProtKB-SubCell"/>
</dbReference>
<dbReference type="Proteomes" id="UP000813385">
    <property type="component" value="Unassembled WGS sequence"/>
</dbReference>
<protein>
    <submittedName>
        <fullName evidence="11">Centromere protein H (CENP-H)-domain-containing protein</fullName>
    </submittedName>
</protein>
<gene>
    <name evidence="11" type="ORF">B0T11DRAFT_269305</name>
</gene>
<evidence type="ECO:0000256" key="9">
    <source>
        <dbReference type="SAM" id="MobiDB-lite"/>
    </source>
</evidence>
<keyword evidence="6" id="KW-0137">Centromere</keyword>
<dbReference type="GO" id="GO:0007052">
    <property type="term" value="P:mitotic spindle organization"/>
    <property type="evidence" value="ECO:0007669"/>
    <property type="project" value="TreeGrafter"/>
</dbReference>
<dbReference type="GO" id="GO:0043515">
    <property type="term" value="F:kinetochore binding"/>
    <property type="evidence" value="ECO:0007669"/>
    <property type="project" value="TreeGrafter"/>
</dbReference>
<evidence type="ECO:0000256" key="5">
    <source>
        <dbReference type="ARBA" id="ARBA00023242"/>
    </source>
</evidence>
<evidence type="ECO:0000256" key="8">
    <source>
        <dbReference type="SAM" id="Coils"/>
    </source>
</evidence>
<dbReference type="OrthoDB" id="2274804at2759"/>
<dbReference type="PANTHER" id="PTHR48122">
    <property type="entry name" value="CENTROMERE PROTEIN H"/>
    <property type="match status" value="1"/>
</dbReference>
<evidence type="ECO:0000256" key="2">
    <source>
        <dbReference type="ARBA" id="ARBA00004629"/>
    </source>
</evidence>
<keyword evidence="8" id="KW-0175">Coiled coil</keyword>
<sequence length="236" mass="25920">MDSVKLPAEASASGEIPPLQLSHDERRVLELHDQLRQLELQIALLKAQQNYSPDPSVPDTEEGARAAQQAAAKAKAAWLLRNNMTDSVLTANPILKAVHTSKNITPIEIDLLPHIRARDAASSTQAKNASSLQGTLAETTEVESKALRATRRNTELAAELLRLAKEVELRKTGGLDPDDEDAPLREETAAQRLQVKASRQKWKVMKGTVSAMVVGSGVDWVRDPELRQMVLDEEDD</sequence>
<comment type="similarity">
    <text evidence="7">Belongs to the CENP-H/MCM16 family.</text>
</comment>
<dbReference type="PANTHER" id="PTHR48122:SF1">
    <property type="entry name" value="CENTROMERE PROTEIN H"/>
    <property type="match status" value="1"/>
</dbReference>
<feature type="compositionally biased region" description="Polar residues" evidence="9">
    <location>
        <begin position="122"/>
        <end position="138"/>
    </location>
</feature>
<keyword evidence="12" id="KW-1185">Reference proteome</keyword>
<evidence type="ECO:0000259" key="10">
    <source>
        <dbReference type="Pfam" id="PF05837"/>
    </source>
</evidence>
<evidence type="ECO:0000256" key="4">
    <source>
        <dbReference type="ARBA" id="ARBA00022838"/>
    </source>
</evidence>
<proteinExistence type="inferred from homology"/>
<evidence type="ECO:0000313" key="11">
    <source>
        <dbReference type="EMBL" id="KAH7374878.1"/>
    </source>
</evidence>
<evidence type="ECO:0000256" key="3">
    <source>
        <dbReference type="ARBA" id="ARBA00022454"/>
    </source>
</evidence>
<evidence type="ECO:0000256" key="1">
    <source>
        <dbReference type="ARBA" id="ARBA00004123"/>
    </source>
</evidence>
<keyword evidence="4" id="KW-0995">Kinetochore</keyword>
<organism evidence="11 12">
    <name type="scientific">Plectosphaerella cucumerina</name>
    <dbReference type="NCBI Taxonomy" id="40658"/>
    <lineage>
        <taxon>Eukaryota</taxon>
        <taxon>Fungi</taxon>
        <taxon>Dikarya</taxon>
        <taxon>Ascomycota</taxon>
        <taxon>Pezizomycotina</taxon>
        <taxon>Sordariomycetes</taxon>
        <taxon>Hypocreomycetidae</taxon>
        <taxon>Glomerellales</taxon>
        <taxon>Plectosphaerellaceae</taxon>
        <taxon>Plectosphaerella</taxon>
    </lineage>
</organism>
<evidence type="ECO:0000256" key="6">
    <source>
        <dbReference type="ARBA" id="ARBA00023328"/>
    </source>
</evidence>
<keyword evidence="5" id="KW-0539">Nucleus</keyword>
<feature type="coiled-coil region" evidence="8">
    <location>
        <begin position="21"/>
        <end position="48"/>
    </location>
</feature>
<dbReference type="GO" id="GO:0007059">
    <property type="term" value="P:chromosome segregation"/>
    <property type="evidence" value="ECO:0007669"/>
    <property type="project" value="TreeGrafter"/>
</dbReference>